<comment type="function">
    <text evidence="7 9">Involved in phosphonate degradation.</text>
</comment>
<evidence type="ECO:0000256" key="8">
    <source>
        <dbReference type="ARBA" id="ARBA00066472"/>
    </source>
</evidence>
<dbReference type="InterPro" id="IPR050155">
    <property type="entry name" value="HAD-like_hydrolase_sf"/>
</dbReference>
<proteinExistence type="inferred from homology"/>
<comment type="similarity">
    <text evidence="9">Belongs to the HAD-like hydrolase superfamily. PhnX family.</text>
</comment>
<dbReference type="InterPro" id="IPR006323">
    <property type="entry name" value="Phosphonoacetald_hydro"/>
</dbReference>
<dbReference type="GO" id="GO:0006281">
    <property type="term" value="P:DNA repair"/>
    <property type="evidence" value="ECO:0007669"/>
    <property type="project" value="TreeGrafter"/>
</dbReference>
<comment type="caution">
    <text evidence="10">The sequence shown here is derived from an EMBL/GenBank/DDBJ whole genome shotgun (WGS) entry which is preliminary data.</text>
</comment>
<reference evidence="10 11" key="1">
    <citation type="submission" date="2018-08" db="EMBL/GenBank/DDBJ databases">
        <title>A genome reference for cultivated species of the human gut microbiota.</title>
        <authorList>
            <person name="Zou Y."/>
            <person name="Xue W."/>
            <person name="Luo G."/>
        </authorList>
    </citation>
    <scope>NUCLEOTIDE SEQUENCE [LARGE SCALE GENOMIC DNA]</scope>
    <source>
        <strain evidence="10 11">AM47-6BH</strain>
    </source>
</reference>
<dbReference type="EMBL" id="QSES01000012">
    <property type="protein sequence ID" value="RGZ92905.1"/>
    <property type="molecule type" value="Genomic_DNA"/>
</dbReference>
<keyword evidence="2 9" id="KW-0479">Metal-binding</keyword>
<dbReference type="Gene3D" id="3.40.50.1000">
    <property type="entry name" value="HAD superfamily/HAD-like"/>
    <property type="match status" value="1"/>
</dbReference>
<dbReference type="FunFam" id="1.10.150.240:FF:000006">
    <property type="entry name" value="Phosphonoacetaldehyde hydrolase"/>
    <property type="match status" value="1"/>
</dbReference>
<dbReference type="GO" id="GO:0000287">
    <property type="term" value="F:magnesium ion binding"/>
    <property type="evidence" value="ECO:0007669"/>
    <property type="project" value="UniProtKB-UniRule"/>
</dbReference>
<dbReference type="PANTHER" id="PTHR43434:SF19">
    <property type="entry name" value="PHOSPHONOACETALDEHYDE HYDROLASE"/>
    <property type="match status" value="1"/>
</dbReference>
<evidence type="ECO:0000313" key="10">
    <source>
        <dbReference type="EMBL" id="RGZ92905.1"/>
    </source>
</evidence>
<comment type="subunit">
    <text evidence="1 9">Homodimer.</text>
</comment>
<dbReference type="SUPFAM" id="SSF56784">
    <property type="entry name" value="HAD-like"/>
    <property type="match status" value="1"/>
</dbReference>
<feature type="binding site" evidence="9">
    <location>
        <position position="188"/>
    </location>
    <ligand>
        <name>Mg(2+)</name>
        <dbReference type="ChEBI" id="CHEBI:18420"/>
    </ligand>
</feature>
<evidence type="ECO:0000256" key="4">
    <source>
        <dbReference type="ARBA" id="ARBA00022842"/>
    </source>
</evidence>
<dbReference type="PANTHER" id="PTHR43434">
    <property type="entry name" value="PHOSPHOGLYCOLATE PHOSPHATASE"/>
    <property type="match status" value="1"/>
</dbReference>
<evidence type="ECO:0000256" key="6">
    <source>
        <dbReference type="ARBA" id="ARBA00052005"/>
    </source>
</evidence>
<dbReference type="InterPro" id="IPR036412">
    <property type="entry name" value="HAD-like_sf"/>
</dbReference>
<dbReference type="Proteomes" id="UP000283721">
    <property type="component" value="Unassembled WGS sequence"/>
</dbReference>
<dbReference type="EC" id="3.11.1.1" evidence="8 9"/>
<feature type="active site" description="Schiff-base intermediate with substrate" evidence="9">
    <location>
        <position position="54"/>
    </location>
</feature>
<keyword evidence="3 9" id="KW-0378">Hydrolase</keyword>
<dbReference type="Gene3D" id="1.10.150.240">
    <property type="entry name" value="Putative phosphatase, domain 2"/>
    <property type="match status" value="1"/>
</dbReference>
<dbReference type="NCBIfam" id="TIGR01422">
    <property type="entry name" value="phosphonatase"/>
    <property type="match status" value="1"/>
</dbReference>
<comment type="catalytic activity">
    <reaction evidence="6 9">
        <text>phosphonoacetaldehyde + H2O = acetaldehyde + phosphate + H(+)</text>
        <dbReference type="Rhea" id="RHEA:18905"/>
        <dbReference type="ChEBI" id="CHEBI:15343"/>
        <dbReference type="ChEBI" id="CHEBI:15377"/>
        <dbReference type="ChEBI" id="CHEBI:15378"/>
        <dbReference type="ChEBI" id="CHEBI:43474"/>
        <dbReference type="ChEBI" id="CHEBI:58383"/>
        <dbReference type="EC" id="3.11.1.1"/>
    </reaction>
</comment>
<dbReference type="GO" id="GO:0019700">
    <property type="term" value="P:organic phosphonate catabolic process"/>
    <property type="evidence" value="ECO:0007669"/>
    <property type="project" value="InterPro"/>
</dbReference>
<accession>A0A413Q737</accession>
<dbReference type="GO" id="GO:0008967">
    <property type="term" value="F:phosphoglycolate phosphatase activity"/>
    <property type="evidence" value="ECO:0007669"/>
    <property type="project" value="TreeGrafter"/>
</dbReference>
<feature type="binding site" evidence="9">
    <location>
        <position position="13"/>
    </location>
    <ligand>
        <name>Mg(2+)</name>
        <dbReference type="ChEBI" id="CHEBI:18420"/>
    </ligand>
</feature>
<dbReference type="GO" id="GO:0050194">
    <property type="term" value="F:phosphonoacetaldehyde hydrolase activity"/>
    <property type="evidence" value="ECO:0007669"/>
    <property type="project" value="UniProtKB-UniRule"/>
</dbReference>
<evidence type="ECO:0000256" key="1">
    <source>
        <dbReference type="ARBA" id="ARBA00011738"/>
    </source>
</evidence>
<organism evidence="10 11">
    <name type="scientific">Agathobacter rectalis</name>
    <dbReference type="NCBI Taxonomy" id="39491"/>
    <lineage>
        <taxon>Bacteria</taxon>
        <taxon>Bacillati</taxon>
        <taxon>Bacillota</taxon>
        <taxon>Clostridia</taxon>
        <taxon>Lachnospirales</taxon>
        <taxon>Lachnospiraceae</taxon>
        <taxon>Agathobacter</taxon>
    </lineage>
</organism>
<gene>
    <name evidence="9" type="primary">phnX</name>
    <name evidence="10" type="ORF">DW967_07575</name>
</gene>
<dbReference type="SFLD" id="SFLDG01129">
    <property type="entry name" value="C1.5:_HAD__Beta-PGM__Phosphata"/>
    <property type="match status" value="1"/>
</dbReference>
<dbReference type="CDD" id="cd02586">
    <property type="entry name" value="HAD_PHN"/>
    <property type="match status" value="1"/>
</dbReference>
<dbReference type="AlphaFoldDB" id="A0A413Q737"/>
<sequence>MNTENKFDAVILDWAGTTVDYGCFAPVQAFVEVFRHFGIEPTMDEVRAPMGMLKRDHIKTMLSMERISSEWQKRYGRAWEEADVDALYDIFEEKLLSILDGFADVKPYVLDTVKELRQRGIKIGSTTGYTDRMMEIVVPKAKENGYGPDVWFSPDSTEGKGRPYPYMVFKNMQALGVMDVRRVMKVGDTVSDIKEGRNAGVYTVGVIEGSSEMGLTKEEFNNMGEIEQTARIEAVREKFLNAGADDVILNMRDLLAFM</sequence>
<dbReference type="HAMAP" id="MF_01375">
    <property type="entry name" value="PhnX"/>
    <property type="match status" value="1"/>
</dbReference>
<evidence type="ECO:0000256" key="2">
    <source>
        <dbReference type="ARBA" id="ARBA00022723"/>
    </source>
</evidence>
<evidence type="ECO:0000256" key="3">
    <source>
        <dbReference type="ARBA" id="ARBA00022801"/>
    </source>
</evidence>
<evidence type="ECO:0000256" key="5">
    <source>
        <dbReference type="ARBA" id="ARBA00023270"/>
    </source>
</evidence>
<dbReference type="InterPro" id="IPR023214">
    <property type="entry name" value="HAD_sf"/>
</dbReference>
<keyword evidence="5 9" id="KW-0704">Schiff base</keyword>
<dbReference type="SFLD" id="SFLDG01135">
    <property type="entry name" value="C1.5.6:_HAD__Beta-PGM__Phospha"/>
    <property type="match status" value="1"/>
</dbReference>
<feature type="binding site" evidence="9">
    <location>
        <position position="15"/>
    </location>
    <ligand>
        <name>Mg(2+)</name>
        <dbReference type="ChEBI" id="CHEBI:18420"/>
    </ligand>
</feature>
<dbReference type="SFLD" id="SFLDS00003">
    <property type="entry name" value="Haloacid_Dehalogenase"/>
    <property type="match status" value="1"/>
</dbReference>
<comment type="cofactor">
    <cofactor evidence="9">
        <name>Mg(2+)</name>
        <dbReference type="ChEBI" id="CHEBI:18420"/>
    </cofactor>
    <text evidence="9">Binds 1 Mg(2+) ion per subunit.</text>
</comment>
<dbReference type="Pfam" id="PF00702">
    <property type="entry name" value="Hydrolase"/>
    <property type="match status" value="1"/>
</dbReference>
<name>A0A413Q737_9FIRM</name>
<dbReference type="GO" id="GO:0005829">
    <property type="term" value="C:cytosol"/>
    <property type="evidence" value="ECO:0007669"/>
    <property type="project" value="TreeGrafter"/>
</dbReference>
<dbReference type="InterPro" id="IPR023198">
    <property type="entry name" value="PGP-like_dom2"/>
</dbReference>
<evidence type="ECO:0000256" key="9">
    <source>
        <dbReference type="HAMAP-Rule" id="MF_01375"/>
    </source>
</evidence>
<keyword evidence="4 9" id="KW-0460">Magnesium</keyword>
<feature type="active site" description="Nucleophile" evidence="9">
    <location>
        <position position="13"/>
    </location>
</feature>
<evidence type="ECO:0000313" key="11">
    <source>
        <dbReference type="Proteomes" id="UP000283721"/>
    </source>
</evidence>
<evidence type="ECO:0000256" key="7">
    <source>
        <dbReference type="ARBA" id="ARBA00056573"/>
    </source>
</evidence>
<protein>
    <recommendedName>
        <fullName evidence="8 9">Phosphonoacetaldehyde hydrolase</fullName>
        <shortName evidence="9">Phosphonatase</shortName>
        <ecNumber evidence="8 9">3.11.1.1</ecNumber>
    </recommendedName>
    <alternativeName>
        <fullName evidence="9">Phosphonoacetaldehyde phosphonohydrolase</fullName>
    </alternativeName>
</protein>